<comment type="caution">
    <text evidence="1">The sequence shown here is derived from an EMBL/GenBank/DDBJ whole genome shotgun (WGS) entry which is preliminary data.</text>
</comment>
<reference evidence="1 2" key="1">
    <citation type="journal article" date="2019" name="Commun. Biol.">
        <title>The bagworm genome reveals a unique fibroin gene that provides high tensile strength.</title>
        <authorList>
            <person name="Kono N."/>
            <person name="Nakamura H."/>
            <person name="Ohtoshi R."/>
            <person name="Tomita M."/>
            <person name="Numata K."/>
            <person name="Arakawa K."/>
        </authorList>
    </citation>
    <scope>NUCLEOTIDE SEQUENCE [LARGE SCALE GENOMIC DNA]</scope>
</reference>
<name>A0A4C1V141_EUMVA</name>
<keyword evidence="2" id="KW-1185">Reference proteome</keyword>
<organism evidence="1 2">
    <name type="scientific">Eumeta variegata</name>
    <name type="common">Bagworm moth</name>
    <name type="synonym">Eumeta japonica</name>
    <dbReference type="NCBI Taxonomy" id="151549"/>
    <lineage>
        <taxon>Eukaryota</taxon>
        <taxon>Metazoa</taxon>
        <taxon>Ecdysozoa</taxon>
        <taxon>Arthropoda</taxon>
        <taxon>Hexapoda</taxon>
        <taxon>Insecta</taxon>
        <taxon>Pterygota</taxon>
        <taxon>Neoptera</taxon>
        <taxon>Endopterygota</taxon>
        <taxon>Lepidoptera</taxon>
        <taxon>Glossata</taxon>
        <taxon>Ditrysia</taxon>
        <taxon>Tineoidea</taxon>
        <taxon>Psychidae</taxon>
        <taxon>Oiketicinae</taxon>
        <taxon>Eumeta</taxon>
    </lineage>
</organism>
<dbReference type="EMBL" id="BGZK01000260">
    <property type="protein sequence ID" value="GBP32471.1"/>
    <property type="molecule type" value="Genomic_DNA"/>
</dbReference>
<proteinExistence type="predicted"/>
<dbReference type="AlphaFoldDB" id="A0A4C1V141"/>
<gene>
    <name evidence="1" type="ORF">EVAR_24635_1</name>
</gene>
<evidence type="ECO:0000313" key="1">
    <source>
        <dbReference type="EMBL" id="GBP32471.1"/>
    </source>
</evidence>
<sequence length="114" mass="13190">MTYLLYPLAFIIKIYTRYFIAWKGSFELYNPYNRKQSQRNPSHDAAAGVGGEGGAMIFERKWKRFHAPPSHSAPQSLHLKGASAVYPLSYERSQHGRQEIVLKSTISRFSNRRR</sequence>
<dbReference type="Proteomes" id="UP000299102">
    <property type="component" value="Unassembled WGS sequence"/>
</dbReference>
<evidence type="ECO:0000313" key="2">
    <source>
        <dbReference type="Proteomes" id="UP000299102"/>
    </source>
</evidence>
<accession>A0A4C1V141</accession>
<protein>
    <submittedName>
        <fullName evidence="1">Uncharacterized protein</fullName>
    </submittedName>
</protein>